<organism evidence="2 3">
    <name type="scientific">Anopheles merus</name>
    <name type="common">Mosquito</name>
    <dbReference type="NCBI Taxonomy" id="30066"/>
    <lineage>
        <taxon>Eukaryota</taxon>
        <taxon>Metazoa</taxon>
        <taxon>Ecdysozoa</taxon>
        <taxon>Arthropoda</taxon>
        <taxon>Hexapoda</taxon>
        <taxon>Insecta</taxon>
        <taxon>Pterygota</taxon>
        <taxon>Neoptera</taxon>
        <taxon>Endopterygota</taxon>
        <taxon>Diptera</taxon>
        <taxon>Nematocera</taxon>
        <taxon>Culicoidea</taxon>
        <taxon>Culicidae</taxon>
        <taxon>Anophelinae</taxon>
        <taxon>Anopheles</taxon>
    </lineage>
</organism>
<reference evidence="2" key="1">
    <citation type="submission" date="2020-05" db="UniProtKB">
        <authorList>
            <consortium name="EnsemblMetazoa"/>
        </authorList>
    </citation>
    <scope>IDENTIFICATION</scope>
    <source>
        <strain evidence="2">MAF</strain>
    </source>
</reference>
<name>A0A182VJG7_ANOME</name>
<accession>A0A182VJG7</accession>
<evidence type="ECO:0000256" key="1">
    <source>
        <dbReference type="SAM" id="MobiDB-lite"/>
    </source>
</evidence>
<dbReference type="VEuPathDB" id="VectorBase:AMEM016013"/>
<feature type="region of interest" description="Disordered" evidence="1">
    <location>
        <begin position="153"/>
        <end position="175"/>
    </location>
</feature>
<feature type="compositionally biased region" description="Polar residues" evidence="1">
    <location>
        <begin position="153"/>
        <end position="165"/>
    </location>
</feature>
<protein>
    <submittedName>
        <fullName evidence="2">Uncharacterized protein</fullName>
    </submittedName>
</protein>
<proteinExistence type="predicted"/>
<evidence type="ECO:0000313" key="2">
    <source>
        <dbReference type="EnsemblMetazoa" id="AMEM016013-PA"/>
    </source>
</evidence>
<dbReference type="AlphaFoldDB" id="A0A182VJG7"/>
<keyword evidence="3" id="KW-1185">Reference proteome</keyword>
<sequence length="184" mass="19909">MNSGDQMSGSRNEGGGFVGIMKMARIGWMSPYGGLPSAISSAVMPSDQMSATQSYPISSITSGAIQNGVPMTVFRFAIVSVSWPATPKSASFAWPSELSSMLPALMSRWIFRRRCKYSSPFSVSISIVAISSSDSVFLRSRIMSDTLPAPQYSITIHSPSSQHASPPTDDRKRRRAAPYVTVLM</sequence>
<dbReference type="EnsemblMetazoa" id="AMEM016013-RA">
    <property type="protein sequence ID" value="AMEM016013-PA"/>
    <property type="gene ID" value="AMEM016013"/>
</dbReference>
<evidence type="ECO:0000313" key="3">
    <source>
        <dbReference type="Proteomes" id="UP000075903"/>
    </source>
</evidence>
<dbReference type="Proteomes" id="UP000075903">
    <property type="component" value="Unassembled WGS sequence"/>
</dbReference>